<dbReference type="PROSITE" id="PS50893">
    <property type="entry name" value="ABC_TRANSPORTER_2"/>
    <property type="match status" value="1"/>
</dbReference>
<dbReference type="Gene3D" id="3.40.50.300">
    <property type="entry name" value="P-loop containing nucleotide triphosphate hydrolases"/>
    <property type="match status" value="1"/>
</dbReference>
<evidence type="ECO:0000256" key="3">
    <source>
        <dbReference type="ARBA" id="ARBA00022741"/>
    </source>
</evidence>
<feature type="transmembrane region" description="Helical" evidence="7">
    <location>
        <begin position="296"/>
        <end position="314"/>
    </location>
</feature>
<feature type="domain" description="ABC transporter" evidence="8">
    <location>
        <begin position="472"/>
        <end position="703"/>
    </location>
</feature>
<dbReference type="InterPro" id="IPR003593">
    <property type="entry name" value="AAA+_ATPase"/>
</dbReference>
<feature type="domain" description="ABC transmembrane type-1" evidence="9">
    <location>
        <begin position="157"/>
        <end position="438"/>
    </location>
</feature>
<organism evidence="10 11">
    <name type="scientific">Coxiella burnetii (strain Dugway 5J108-111)</name>
    <dbReference type="NCBI Taxonomy" id="434922"/>
    <lineage>
        <taxon>Bacteria</taxon>
        <taxon>Pseudomonadati</taxon>
        <taxon>Pseudomonadota</taxon>
        <taxon>Gammaproteobacteria</taxon>
        <taxon>Legionellales</taxon>
        <taxon>Coxiellaceae</taxon>
        <taxon>Coxiella</taxon>
    </lineage>
</organism>
<gene>
    <name evidence="10" type="ordered locus">CBUD_2136</name>
</gene>
<feature type="transmembrane region" description="Helical" evidence="7">
    <location>
        <begin position="379"/>
        <end position="400"/>
    </location>
</feature>
<evidence type="ECO:0000256" key="5">
    <source>
        <dbReference type="ARBA" id="ARBA00022989"/>
    </source>
</evidence>
<dbReference type="PROSITE" id="PS50929">
    <property type="entry name" value="ABC_TM1F"/>
    <property type="match status" value="1"/>
</dbReference>
<dbReference type="InterPro" id="IPR027417">
    <property type="entry name" value="P-loop_NTPase"/>
</dbReference>
<dbReference type="HOGENOM" id="CLU_000604_95_6_6"/>
<dbReference type="RefSeq" id="WP_011997441.1">
    <property type="nucleotide sequence ID" value="NC_009727.1"/>
</dbReference>
<dbReference type="SUPFAM" id="SSF90123">
    <property type="entry name" value="ABC transporter transmembrane region"/>
    <property type="match status" value="1"/>
</dbReference>
<protein>
    <submittedName>
        <fullName evidence="10">Type I protein secretion ATP-binding protein</fullName>
    </submittedName>
</protein>
<dbReference type="Proteomes" id="UP000008555">
    <property type="component" value="Chromosome"/>
</dbReference>
<evidence type="ECO:0000313" key="11">
    <source>
        <dbReference type="Proteomes" id="UP000008555"/>
    </source>
</evidence>
<dbReference type="GO" id="GO:0016887">
    <property type="term" value="F:ATP hydrolysis activity"/>
    <property type="evidence" value="ECO:0007669"/>
    <property type="project" value="InterPro"/>
</dbReference>
<evidence type="ECO:0000313" key="10">
    <source>
        <dbReference type="EMBL" id="ABS78377.1"/>
    </source>
</evidence>
<evidence type="ECO:0000256" key="2">
    <source>
        <dbReference type="ARBA" id="ARBA00022692"/>
    </source>
</evidence>
<dbReference type="Pfam" id="PF00664">
    <property type="entry name" value="ABC_membrane"/>
    <property type="match status" value="1"/>
</dbReference>
<dbReference type="GO" id="GO:0005524">
    <property type="term" value="F:ATP binding"/>
    <property type="evidence" value="ECO:0007669"/>
    <property type="project" value="UniProtKB-KW"/>
</dbReference>
<dbReference type="InterPro" id="IPR036640">
    <property type="entry name" value="ABC1_TM_sf"/>
</dbReference>
<keyword evidence="2 7" id="KW-0812">Transmembrane</keyword>
<name>A9KD92_COXBN</name>
<accession>A9KD92</accession>
<evidence type="ECO:0000256" key="7">
    <source>
        <dbReference type="SAM" id="Phobius"/>
    </source>
</evidence>
<dbReference type="SUPFAM" id="SSF52540">
    <property type="entry name" value="P-loop containing nucleoside triphosphate hydrolases"/>
    <property type="match status" value="1"/>
</dbReference>
<dbReference type="KEGG" id="cbd:CBUD_2136"/>
<evidence type="ECO:0000259" key="9">
    <source>
        <dbReference type="PROSITE" id="PS50929"/>
    </source>
</evidence>
<proteinExistence type="predicted"/>
<evidence type="ECO:0000259" key="8">
    <source>
        <dbReference type="PROSITE" id="PS50893"/>
    </source>
</evidence>
<feature type="transmembrane region" description="Helical" evidence="7">
    <location>
        <begin position="159"/>
        <end position="181"/>
    </location>
</feature>
<feature type="transmembrane region" description="Helical" evidence="7">
    <location>
        <begin position="263"/>
        <end position="290"/>
    </location>
</feature>
<feature type="transmembrane region" description="Helical" evidence="7">
    <location>
        <begin position="187"/>
        <end position="210"/>
    </location>
</feature>
<dbReference type="Pfam" id="PF00005">
    <property type="entry name" value="ABC_tran"/>
    <property type="match status" value="1"/>
</dbReference>
<sequence>MKEVESLYKNYFKELTPFLFCLVPLLEALQWNGTPRDIIQAFPHFTARLGLVQFLRMMNILGFEYKQIETSLDKLNQQFLPCLFVVDKKSPYVLLRRENNKYIVYNGKTQAEEKLSSNVKGTIFSFYRLTKYEYEIQQRKSASWLVQFFKKFRFQLIQLLIISLLSAALSLAIPLYILIVYDRVVRALSSSMLFSFGGGVLIALIGIALLEKLRSNLMTYIGNQLDASTGREILDKVLSLPMTYLEQSPVGSQIARIKDYDSLLSVITGNLLTLLFDIPVAILFLFVVAFMGGTLTLVPIFIAVLFTIFILLFYRPINNRIKHRAYINSEKNHFLLESMDKMVALKYTNASPVWVERYKNLLAESTFLSYRLSMLRDSITAISEWVILIAGFLIIGFGVLKFFHGTLTMGALIAVMILTWRILTPFRSAFVSITRIGQIQFSIRQLSALSRLPHETPPYFRELVIGKIEGQIRFSNVTFRYSPQAKPAVFNLTFNLPVGSMTAVTGSSGSGKTTLLKLIFGLYAPQVGMIQIDGEDVSQANLLELRRQIGYVAEEDEFFYGTIEQNLRLANPLATDEDIRQVLDLLNLTQEINAMPEALQTRIRDKYRSLISPSIQNRLSVARALLMDTPILLLDQPGAALDKRNDQILMDVLKKYHRKKTIVLVTVRPSHMRLADRVMVLEQGRLMMAGKPSEIIPKIMADIQ</sequence>
<dbReference type="Gene3D" id="1.20.1560.10">
    <property type="entry name" value="ABC transporter type 1, transmembrane domain"/>
    <property type="match status" value="1"/>
</dbReference>
<evidence type="ECO:0000256" key="1">
    <source>
        <dbReference type="ARBA" id="ARBA00004651"/>
    </source>
</evidence>
<dbReference type="AlphaFoldDB" id="A9KD92"/>
<reference evidence="10 11" key="1">
    <citation type="journal article" date="2009" name="Infect. Immun.">
        <title>Comparative genomics reveal extensive transposon-mediated genomic plasticity and diversity among potential effector proteins within the genus Coxiella.</title>
        <authorList>
            <person name="Beare P.A."/>
            <person name="Unsworth N."/>
            <person name="Andoh M."/>
            <person name="Voth D.E."/>
            <person name="Omsland A."/>
            <person name="Gilk S.D."/>
            <person name="Williams K.P."/>
            <person name="Sobral B.W."/>
            <person name="Kupko J.J.III."/>
            <person name="Porcella S.F."/>
            <person name="Samuel J.E."/>
            <person name="Heinzen R.A."/>
        </authorList>
    </citation>
    <scope>NUCLEOTIDE SEQUENCE [LARGE SCALE GENOMIC DNA]</scope>
    <source>
        <strain evidence="10 11">Dugway 5J108-111</strain>
    </source>
</reference>
<keyword evidence="5 7" id="KW-1133">Transmembrane helix</keyword>
<dbReference type="InterPro" id="IPR003439">
    <property type="entry name" value="ABC_transporter-like_ATP-bd"/>
</dbReference>
<comment type="subcellular location">
    <subcellularLocation>
        <location evidence="1">Cell membrane</location>
        <topology evidence="1">Multi-pass membrane protein</topology>
    </subcellularLocation>
</comment>
<evidence type="ECO:0000256" key="6">
    <source>
        <dbReference type="ARBA" id="ARBA00023136"/>
    </source>
</evidence>
<dbReference type="EMBL" id="CP000733">
    <property type="protein sequence ID" value="ABS78377.1"/>
    <property type="molecule type" value="Genomic_DNA"/>
</dbReference>
<dbReference type="PANTHER" id="PTHR43394:SF1">
    <property type="entry name" value="ATP-BINDING CASSETTE SUB-FAMILY B MEMBER 10, MITOCHONDRIAL"/>
    <property type="match status" value="1"/>
</dbReference>
<dbReference type="SMART" id="SM00382">
    <property type="entry name" value="AAA"/>
    <property type="match status" value="1"/>
</dbReference>
<keyword evidence="4 10" id="KW-0067">ATP-binding</keyword>
<dbReference type="GO" id="GO:0005886">
    <property type="term" value="C:plasma membrane"/>
    <property type="evidence" value="ECO:0007669"/>
    <property type="project" value="UniProtKB-SubCell"/>
</dbReference>
<dbReference type="InterPro" id="IPR039421">
    <property type="entry name" value="Type_1_exporter"/>
</dbReference>
<dbReference type="InterPro" id="IPR011527">
    <property type="entry name" value="ABC1_TM_dom"/>
</dbReference>
<evidence type="ECO:0000256" key="4">
    <source>
        <dbReference type="ARBA" id="ARBA00022840"/>
    </source>
</evidence>
<keyword evidence="6 7" id="KW-0472">Membrane</keyword>
<dbReference type="GO" id="GO:0015421">
    <property type="term" value="F:ABC-type oligopeptide transporter activity"/>
    <property type="evidence" value="ECO:0007669"/>
    <property type="project" value="TreeGrafter"/>
</dbReference>
<keyword evidence="3" id="KW-0547">Nucleotide-binding</keyword>
<dbReference type="PANTHER" id="PTHR43394">
    <property type="entry name" value="ATP-DEPENDENT PERMEASE MDL1, MITOCHONDRIAL"/>
    <property type="match status" value="1"/>
</dbReference>
<dbReference type="Gene3D" id="3.90.70.10">
    <property type="entry name" value="Cysteine proteinases"/>
    <property type="match status" value="1"/>
</dbReference>